<gene>
    <name evidence="1" type="ORF">DFR70_12863</name>
</gene>
<sequence length="86" mass="9599">MGNLSIVEAADAADITDYLDEVAEVSVSRAKMQHQLLGMAFRLAVLGRAIHTSENPMPHVLCPVRKPTVPHPITRQQAQDMYRYIN</sequence>
<dbReference type="EMBL" id="QJKF01000028">
    <property type="protein sequence ID" value="PXX53350.1"/>
    <property type="molecule type" value="Genomic_DNA"/>
</dbReference>
<name>A0A318JSG3_9NOCA</name>
<reference evidence="1 2" key="1">
    <citation type="submission" date="2018-05" db="EMBL/GenBank/DDBJ databases">
        <title>Genomic Encyclopedia of Type Strains, Phase IV (KMG-IV): sequencing the most valuable type-strain genomes for metagenomic binning, comparative biology and taxonomic classification.</title>
        <authorList>
            <person name="Goeker M."/>
        </authorList>
    </citation>
    <scope>NUCLEOTIDE SEQUENCE [LARGE SCALE GENOMIC DNA]</scope>
    <source>
        <strain evidence="1 2">DSM 44704</strain>
    </source>
</reference>
<keyword evidence="2" id="KW-1185">Reference proteome</keyword>
<dbReference type="AlphaFoldDB" id="A0A318JSG3"/>
<accession>A0A318JSG3</accession>
<protein>
    <submittedName>
        <fullName evidence="1">Uncharacterized protein</fullName>
    </submittedName>
</protein>
<proteinExistence type="predicted"/>
<dbReference type="RefSeq" id="WP_040736296.1">
    <property type="nucleotide sequence ID" value="NZ_QJKF01000028.1"/>
</dbReference>
<evidence type="ECO:0000313" key="1">
    <source>
        <dbReference type="EMBL" id="PXX53350.1"/>
    </source>
</evidence>
<evidence type="ECO:0000313" key="2">
    <source>
        <dbReference type="Proteomes" id="UP000247569"/>
    </source>
</evidence>
<organism evidence="1 2">
    <name type="scientific">Nocardia tenerifensis</name>
    <dbReference type="NCBI Taxonomy" id="228006"/>
    <lineage>
        <taxon>Bacteria</taxon>
        <taxon>Bacillati</taxon>
        <taxon>Actinomycetota</taxon>
        <taxon>Actinomycetes</taxon>
        <taxon>Mycobacteriales</taxon>
        <taxon>Nocardiaceae</taxon>
        <taxon>Nocardia</taxon>
    </lineage>
</organism>
<comment type="caution">
    <text evidence="1">The sequence shown here is derived from an EMBL/GenBank/DDBJ whole genome shotgun (WGS) entry which is preliminary data.</text>
</comment>
<dbReference type="Proteomes" id="UP000247569">
    <property type="component" value="Unassembled WGS sequence"/>
</dbReference>